<keyword evidence="3" id="KW-1185">Reference proteome</keyword>
<comment type="caution">
    <text evidence="2">The sequence shown here is derived from an EMBL/GenBank/DDBJ whole genome shotgun (WGS) entry which is preliminary data.</text>
</comment>
<dbReference type="Proteomes" id="UP000239001">
    <property type="component" value="Unassembled WGS sequence"/>
</dbReference>
<proteinExistence type="predicted"/>
<dbReference type="InterPro" id="IPR041049">
    <property type="entry name" value="DUF5615"/>
</dbReference>
<reference evidence="2 3" key="1">
    <citation type="submission" date="2018-03" db="EMBL/GenBank/DDBJ databases">
        <title>The ancient ancestry and fast evolution of plastids.</title>
        <authorList>
            <person name="Moore K.R."/>
            <person name="Magnabosco C."/>
            <person name="Momper L."/>
            <person name="Gold D.A."/>
            <person name="Bosak T."/>
            <person name="Fournier G.P."/>
        </authorList>
    </citation>
    <scope>NUCLEOTIDE SEQUENCE [LARGE SCALE GENOMIC DNA]</scope>
    <source>
        <strain evidence="2 3">CCALA 016</strain>
    </source>
</reference>
<dbReference type="CDD" id="cd18772">
    <property type="entry name" value="PIN_Mut7-C-like"/>
    <property type="match status" value="1"/>
</dbReference>
<dbReference type="RefSeq" id="WP_106457378.1">
    <property type="nucleotide sequence ID" value="NZ_PXOH01000013.1"/>
</dbReference>
<dbReference type="OrthoDB" id="27473at2"/>
<dbReference type="Pfam" id="PF18480">
    <property type="entry name" value="DUF5615"/>
    <property type="match status" value="1"/>
</dbReference>
<dbReference type="AlphaFoldDB" id="A0A2T1LWX1"/>
<reference evidence="2 3" key="2">
    <citation type="submission" date="2018-03" db="EMBL/GenBank/DDBJ databases">
        <authorList>
            <person name="Keele B.F."/>
        </authorList>
    </citation>
    <scope>NUCLEOTIDE SEQUENCE [LARGE SCALE GENOMIC DNA]</scope>
    <source>
        <strain evidence="2 3">CCALA 016</strain>
    </source>
</reference>
<evidence type="ECO:0000259" key="1">
    <source>
        <dbReference type="Pfam" id="PF18480"/>
    </source>
</evidence>
<sequence length="117" mass="13371">MKFIVDAQLPVRLARFLEASGYDTIHTKDLPKRNATTDTEIITISSQQKRIVITKDSDFVNSFLTIKQPSKLLLVSTGNIKNSELESIFSLHLLNLVKLFRQHSYIEMSRTAIIVHQ</sequence>
<accession>A0A2T1LWX1</accession>
<evidence type="ECO:0000313" key="3">
    <source>
        <dbReference type="Proteomes" id="UP000239001"/>
    </source>
</evidence>
<evidence type="ECO:0000313" key="2">
    <source>
        <dbReference type="EMBL" id="PSF36661.1"/>
    </source>
</evidence>
<feature type="domain" description="DUF5615" evidence="1">
    <location>
        <begin position="1"/>
        <end position="106"/>
    </location>
</feature>
<name>A0A2T1LWX1_9CHRO</name>
<gene>
    <name evidence="2" type="ORF">C7H19_13370</name>
</gene>
<organism evidence="2 3">
    <name type="scientific">Aphanothece hegewaldii CCALA 016</name>
    <dbReference type="NCBI Taxonomy" id="2107694"/>
    <lineage>
        <taxon>Bacteria</taxon>
        <taxon>Bacillati</taxon>
        <taxon>Cyanobacteriota</taxon>
        <taxon>Cyanophyceae</taxon>
        <taxon>Oscillatoriophycideae</taxon>
        <taxon>Chroococcales</taxon>
        <taxon>Aphanothecaceae</taxon>
        <taxon>Aphanothece</taxon>
    </lineage>
</organism>
<protein>
    <recommendedName>
        <fullName evidence="1">DUF5615 domain-containing protein</fullName>
    </recommendedName>
</protein>
<dbReference type="EMBL" id="PXOH01000013">
    <property type="protein sequence ID" value="PSF36661.1"/>
    <property type="molecule type" value="Genomic_DNA"/>
</dbReference>